<sequence>MIIKSIEVCGENVRSAFLYFSSGLNVVAGPSNTGKSYVIECIKFAFGSTSIPKSIKESRGYNTVILTIEENEKTFEIRRKFEANAATVVTEFGEKPVVLKGSHKANFKNLSNYFLKKIGLNNKLLLKSKENHTTQALTLRTLESVFLVDEKRIVADYSPLGTGQRTERTLEKSLLKTLLTGIDDSRAKENYKEEESGEAVKKRIRNLEELMLKIFPDVPLTAGSDDEIKDQIIRLNKSIVDIDGAIQQLISSKSEMLMERKSYIDQALLKETEVNEAKVLAQRFGLLMEKYKSDLSRVGGVSEAAHLLENYSEVTCPTCGADFLETDVDADIELVLQSAHAEAHKIEVQMDDLRDTIDHLDSNISRVGDELNEIRSLISEIDGNINVDIFEKLNELVAEKNNFFNKKAELTGALARLEGRNSAQVELDKLRSFTAPEKLSYVFDDFSSQTELFIANVEEILKCWGFPDYHPSRFVDESRDLEIGGTPRKDFGKGYRAVACSAFVIGLMKTLMESKRHPGFVILDSPLTTYKKADIDQGEEDESIESDMVYSVYRDLCDSYNDNQIIVFDNQEPESDLIPMMHYQHFTKNKNIGRYGFFAISD</sequence>
<evidence type="ECO:0000313" key="3">
    <source>
        <dbReference type="EMBL" id="MYM80791.1"/>
    </source>
</evidence>
<dbReference type="SUPFAM" id="SSF52540">
    <property type="entry name" value="P-loop containing nucleoside triphosphate hydrolases"/>
    <property type="match status" value="1"/>
</dbReference>
<dbReference type="InterPro" id="IPR038729">
    <property type="entry name" value="Rad50/SbcC_AAA"/>
</dbReference>
<dbReference type="RefSeq" id="WP_161018135.1">
    <property type="nucleotide sequence ID" value="NZ_WWCP01000001.1"/>
</dbReference>
<protein>
    <recommendedName>
        <fullName evidence="2">Rad50/SbcC-type AAA domain-containing protein</fullName>
    </recommendedName>
</protein>
<dbReference type="Proteomes" id="UP000474565">
    <property type="component" value="Unassembled WGS sequence"/>
</dbReference>
<comment type="caution">
    <text evidence="3">The sequence shown here is derived from an EMBL/GenBank/DDBJ whole genome shotgun (WGS) entry which is preliminary data.</text>
</comment>
<feature type="domain" description="Rad50/SbcC-type AAA" evidence="2">
    <location>
        <begin position="18"/>
        <end position="223"/>
    </location>
</feature>
<dbReference type="AlphaFoldDB" id="A0A6L8MF14"/>
<accession>A0A6L8MF14</accession>
<dbReference type="EMBL" id="WWCP01000001">
    <property type="protein sequence ID" value="MYM80791.1"/>
    <property type="molecule type" value="Genomic_DNA"/>
</dbReference>
<evidence type="ECO:0000259" key="2">
    <source>
        <dbReference type="Pfam" id="PF13476"/>
    </source>
</evidence>
<evidence type="ECO:0000256" key="1">
    <source>
        <dbReference type="SAM" id="Coils"/>
    </source>
</evidence>
<gene>
    <name evidence="3" type="ORF">GTP44_02295</name>
</gene>
<reference evidence="3 4" key="1">
    <citation type="submission" date="2019-12" db="EMBL/GenBank/DDBJ databases">
        <title>Novel species isolated from a subtropical stream in China.</title>
        <authorList>
            <person name="Lu H."/>
        </authorList>
    </citation>
    <scope>NUCLEOTIDE SEQUENCE [LARGE SCALE GENOMIC DNA]</scope>
    <source>
        <strain evidence="3 4">FT50W</strain>
    </source>
</reference>
<keyword evidence="1" id="KW-0175">Coiled coil</keyword>
<dbReference type="InterPro" id="IPR027417">
    <property type="entry name" value="P-loop_NTPase"/>
</dbReference>
<proteinExistence type="predicted"/>
<feature type="coiled-coil region" evidence="1">
    <location>
        <begin position="336"/>
        <end position="363"/>
    </location>
</feature>
<dbReference type="Gene3D" id="3.40.50.300">
    <property type="entry name" value="P-loop containing nucleotide triphosphate hydrolases"/>
    <property type="match status" value="1"/>
</dbReference>
<name>A0A6L8MF14_9BURK</name>
<evidence type="ECO:0000313" key="4">
    <source>
        <dbReference type="Proteomes" id="UP000474565"/>
    </source>
</evidence>
<dbReference type="Pfam" id="PF13476">
    <property type="entry name" value="AAA_23"/>
    <property type="match status" value="1"/>
</dbReference>
<organism evidence="3 4">
    <name type="scientific">Duganella lactea</name>
    <dbReference type="NCBI Taxonomy" id="2692173"/>
    <lineage>
        <taxon>Bacteria</taxon>
        <taxon>Pseudomonadati</taxon>
        <taxon>Pseudomonadota</taxon>
        <taxon>Betaproteobacteria</taxon>
        <taxon>Burkholderiales</taxon>
        <taxon>Oxalobacteraceae</taxon>
        <taxon>Telluria group</taxon>
        <taxon>Duganella</taxon>
    </lineage>
</organism>